<dbReference type="CDD" id="cd07129">
    <property type="entry name" value="ALDH_KGSADH"/>
    <property type="match status" value="1"/>
</dbReference>
<keyword evidence="1 3" id="KW-0560">Oxidoreductase</keyword>
<dbReference type="PANTHER" id="PTHR43353:SF3">
    <property type="entry name" value="ALDEHYDE DEHYDROGENASE-RELATED"/>
    <property type="match status" value="1"/>
</dbReference>
<evidence type="ECO:0000313" key="3">
    <source>
        <dbReference type="EMBL" id="QEG20310.1"/>
    </source>
</evidence>
<dbReference type="STRING" id="980251.GCA_001642875_04674"/>
<accession>A0A5B9P5V9</accession>
<dbReference type="InterPro" id="IPR016162">
    <property type="entry name" value="Ald_DH_N"/>
</dbReference>
<dbReference type="EMBL" id="CP042912">
    <property type="protein sequence ID" value="QEG20310.1"/>
    <property type="molecule type" value="Genomic_DNA"/>
</dbReference>
<reference evidence="3 4" key="1">
    <citation type="submission" date="2019-08" db="EMBL/GenBank/DDBJ databases">
        <title>Deep-cultivation of Planctomycetes and their phenomic and genomic characterization uncovers novel biology.</title>
        <authorList>
            <person name="Wiegand S."/>
            <person name="Jogler M."/>
            <person name="Boedeker C."/>
            <person name="Pinto D."/>
            <person name="Vollmers J."/>
            <person name="Rivas-Marin E."/>
            <person name="Kohn T."/>
            <person name="Peeters S.H."/>
            <person name="Heuer A."/>
            <person name="Rast P."/>
            <person name="Oberbeckmann S."/>
            <person name="Bunk B."/>
            <person name="Jeske O."/>
            <person name="Meyerdierks A."/>
            <person name="Storesund J.E."/>
            <person name="Kallscheuer N."/>
            <person name="Luecker S."/>
            <person name="Lage O.M."/>
            <person name="Pohl T."/>
            <person name="Merkel B.J."/>
            <person name="Hornburger P."/>
            <person name="Mueller R.-W."/>
            <person name="Bruemmer F."/>
            <person name="Labrenz M."/>
            <person name="Spormann A.M."/>
            <person name="Op den Camp H."/>
            <person name="Overmann J."/>
            <person name="Amann R."/>
            <person name="Jetten M.S.M."/>
            <person name="Mascher T."/>
            <person name="Medema M.H."/>
            <person name="Devos D.P."/>
            <person name="Kaster A.-K."/>
            <person name="Ovreas L."/>
            <person name="Rohde M."/>
            <person name="Galperin M.Y."/>
            <person name="Jogler C."/>
        </authorList>
    </citation>
    <scope>NUCLEOTIDE SEQUENCE [LARGE SCALE GENOMIC DNA]</scope>
    <source>
        <strain evidence="3 4">FC18</strain>
    </source>
</reference>
<dbReference type="GO" id="GO:0033721">
    <property type="term" value="F:aldehyde dehydrogenase (NADP+) activity"/>
    <property type="evidence" value="ECO:0007669"/>
    <property type="project" value="UniProtKB-EC"/>
</dbReference>
<dbReference type="Gene3D" id="3.40.309.10">
    <property type="entry name" value="Aldehyde Dehydrogenase, Chain A, domain 2"/>
    <property type="match status" value="1"/>
</dbReference>
<dbReference type="InterPro" id="IPR016161">
    <property type="entry name" value="Ald_DH/histidinol_DH"/>
</dbReference>
<dbReference type="OrthoDB" id="9770537at2"/>
<gene>
    <name evidence="3" type="primary">aldH</name>
    <name evidence="3" type="ORF">MFFC18_01570</name>
</gene>
<dbReference type="InterPro" id="IPR016163">
    <property type="entry name" value="Ald_DH_C"/>
</dbReference>
<dbReference type="KEGG" id="mff:MFFC18_01570"/>
<dbReference type="Proteomes" id="UP000322214">
    <property type="component" value="Chromosome"/>
</dbReference>
<evidence type="ECO:0000256" key="1">
    <source>
        <dbReference type="ARBA" id="ARBA00023002"/>
    </source>
</evidence>
<dbReference type="PANTHER" id="PTHR43353">
    <property type="entry name" value="SUCCINATE-SEMIALDEHYDE DEHYDROGENASE, MITOCHONDRIAL"/>
    <property type="match status" value="1"/>
</dbReference>
<protein>
    <submittedName>
        <fullName evidence="3">NADP-dependent fatty aldehyde dehydrogenase</fullName>
        <ecNumber evidence="3">1.2.1.4</ecNumber>
    </submittedName>
</protein>
<dbReference type="InterPro" id="IPR050740">
    <property type="entry name" value="Aldehyde_DH_Superfamily"/>
</dbReference>
<dbReference type="Gene3D" id="3.40.605.10">
    <property type="entry name" value="Aldehyde Dehydrogenase, Chain A, domain 1"/>
    <property type="match status" value="1"/>
</dbReference>
<dbReference type="Pfam" id="PF00171">
    <property type="entry name" value="Aldedh"/>
    <property type="match status" value="1"/>
</dbReference>
<dbReference type="InterPro" id="IPR044151">
    <property type="entry name" value="ALDH_KGSADH"/>
</dbReference>
<name>A0A5B9P5V9_9BACT</name>
<evidence type="ECO:0000259" key="2">
    <source>
        <dbReference type="Pfam" id="PF00171"/>
    </source>
</evidence>
<organism evidence="3 4">
    <name type="scientific">Mariniblastus fucicola</name>
    <dbReference type="NCBI Taxonomy" id="980251"/>
    <lineage>
        <taxon>Bacteria</taxon>
        <taxon>Pseudomonadati</taxon>
        <taxon>Planctomycetota</taxon>
        <taxon>Planctomycetia</taxon>
        <taxon>Pirellulales</taxon>
        <taxon>Pirellulaceae</taxon>
        <taxon>Mariniblastus</taxon>
    </lineage>
</organism>
<dbReference type="InterPro" id="IPR015590">
    <property type="entry name" value="Aldehyde_DH_dom"/>
</dbReference>
<dbReference type="AlphaFoldDB" id="A0A5B9P5V9"/>
<feature type="domain" description="Aldehyde dehydrogenase" evidence="2">
    <location>
        <begin position="19"/>
        <end position="458"/>
    </location>
</feature>
<keyword evidence="4" id="KW-1185">Reference proteome</keyword>
<evidence type="ECO:0000313" key="4">
    <source>
        <dbReference type="Proteomes" id="UP000322214"/>
    </source>
</evidence>
<dbReference type="SUPFAM" id="SSF53720">
    <property type="entry name" value="ALDH-like"/>
    <property type="match status" value="1"/>
</dbReference>
<dbReference type="RefSeq" id="WP_075082660.1">
    <property type="nucleotide sequence ID" value="NZ_CP042912.1"/>
</dbReference>
<sequence length="510" mass="53670">MTLTGQHFIAGERSATGSSTFTGVDPSTGDDLPTSFHDATSAEVDAAVNSATEAFYELQKLSGEKLATFIELIATKIEEAGDTLLDRAHAETALPMGRLQGERGRTCNQTRIFASMARDGQWRQARIDVGDPGRTPPKPDVRTLLYGVGPVAVFGASNFPLAIGAVGTDTICAFAAGCPVVVKAHPAHPGTCEILGSIVTAAVKECGLPAGTFSLLQSNTNESSAEFVRHPGICAVAFTGSLKGGRALYDIACSRPNPIPLYAEMGSLNPVFLLPGALAERSDSIAEGYIQSVTMGVGQFCTNPSVVLGMEGDTLESFISKASDAASNYAPQTMLHPGIHKAYESGRQKLGETAGVTQVGISASAADENANEAACAIYSADFSVLDSTSDDLEEIFGPTSTVYKCQSLEQMVKFAKGLDGHLTATIHGTEQDLLDHAELVNILQHKVGRIVFNGFPTGIEVCNAMHHGGPYPAATHSFFTSIGHHSIYRFAKPVCFQGFPAAALPEPLRS</sequence>
<proteinExistence type="predicted"/>
<dbReference type="EC" id="1.2.1.4" evidence="3"/>